<protein>
    <recommendedName>
        <fullName evidence="3">Small CPxCG-related zinc finger protein</fullName>
    </recommendedName>
</protein>
<comment type="caution">
    <text evidence="1">The sequence shown here is derived from an EMBL/GenBank/DDBJ whole genome shotgun (WGS) entry which is preliminary data.</text>
</comment>
<dbReference type="RefSeq" id="WP_274322200.1">
    <property type="nucleotide sequence ID" value="NZ_CP118158.1"/>
</dbReference>
<evidence type="ECO:0008006" key="3">
    <source>
        <dbReference type="Google" id="ProtNLM"/>
    </source>
</evidence>
<evidence type="ECO:0000313" key="2">
    <source>
        <dbReference type="Proteomes" id="UP001596432"/>
    </source>
</evidence>
<organism evidence="1 2">
    <name type="scientific">Halosimplex aquaticum</name>
    <dbReference type="NCBI Taxonomy" id="3026162"/>
    <lineage>
        <taxon>Archaea</taxon>
        <taxon>Methanobacteriati</taxon>
        <taxon>Methanobacteriota</taxon>
        <taxon>Stenosarchaea group</taxon>
        <taxon>Halobacteria</taxon>
        <taxon>Halobacteriales</taxon>
        <taxon>Haloarculaceae</taxon>
        <taxon>Halosimplex</taxon>
    </lineage>
</organism>
<proteinExistence type="predicted"/>
<sequence>MSPASYTCQCGATLRYKQDLVKEQGDVYPTWKCRECLSEVPSVRAEQIKHQHPS</sequence>
<dbReference type="AlphaFoldDB" id="A0ABD5Y5V1"/>
<gene>
    <name evidence="1" type="ORF">ACFQMA_14900</name>
</gene>
<dbReference type="EMBL" id="JBHTAS010000001">
    <property type="protein sequence ID" value="MFC7141110.1"/>
    <property type="molecule type" value="Genomic_DNA"/>
</dbReference>
<accession>A0ABD5Y5V1</accession>
<dbReference type="Proteomes" id="UP001596432">
    <property type="component" value="Unassembled WGS sequence"/>
</dbReference>
<name>A0ABD5Y5V1_9EURY</name>
<keyword evidence="2" id="KW-1185">Reference proteome</keyword>
<dbReference type="GeneID" id="78821419"/>
<reference evidence="1 2" key="1">
    <citation type="journal article" date="2019" name="Int. J. Syst. Evol. Microbiol.">
        <title>The Global Catalogue of Microorganisms (GCM) 10K type strain sequencing project: providing services to taxonomists for standard genome sequencing and annotation.</title>
        <authorList>
            <consortium name="The Broad Institute Genomics Platform"/>
            <consortium name="The Broad Institute Genome Sequencing Center for Infectious Disease"/>
            <person name="Wu L."/>
            <person name="Ma J."/>
        </authorList>
    </citation>
    <scope>NUCLEOTIDE SEQUENCE [LARGE SCALE GENOMIC DNA]</scope>
    <source>
        <strain evidence="1 2">XZYJT29</strain>
    </source>
</reference>
<evidence type="ECO:0000313" key="1">
    <source>
        <dbReference type="EMBL" id="MFC7141110.1"/>
    </source>
</evidence>